<dbReference type="GO" id="GO:0005524">
    <property type="term" value="F:ATP binding"/>
    <property type="evidence" value="ECO:0007669"/>
    <property type="project" value="UniProtKB-KW"/>
</dbReference>
<name>A0A9W9IJY4_9EURO</name>
<dbReference type="GO" id="GO:0030272">
    <property type="term" value="F:5-formyltetrahydrofolate cyclo-ligase activity"/>
    <property type="evidence" value="ECO:0007669"/>
    <property type="project" value="UniProtKB-EC"/>
</dbReference>
<keyword evidence="3" id="KW-0067">ATP-binding</keyword>
<dbReference type="Gene3D" id="1.10.1510.10">
    <property type="entry name" value="Uncharacterised protein YqeY/AIM41 PF09424, N-terminal domain"/>
    <property type="match status" value="1"/>
</dbReference>
<evidence type="ECO:0000313" key="6">
    <source>
        <dbReference type="EMBL" id="KAJ5179538.1"/>
    </source>
</evidence>
<sequence>MLNATRFCARVPLRSVRWNSTAPVMPPLMNTLRTDLKAAMRAKDTTRLNVLRALISETNNAAKTASPIQTDIQLLNLIRKRTTAANEAAEQFAAAGRSDLKEKEDAQVSILEEYASRVETLSDNEVKAIVSQHMQKLQASGNKTPLGQILGGIFSSGGPLEGKPVDRKHVVGLVNEILANVATNKLLSLTEYQNAKSIAVYLSMPSGELSTSKIVQDALQRGKEVYIPYIHMADQVSVMDMLALESMSEFEALQPDKWGIPSLQPTQIPGRRNCLAENGLDLIVMPGMAFDHGFRRLGHGKGYYDHFLTRYSKWSNKMPFLVALSLHEQLLAEEIPVVEHDWLIDAIVVGDGRYLDRRV</sequence>
<dbReference type="Gene3D" id="3.40.50.10420">
    <property type="entry name" value="NagB/RpiA/CoA transferase-like"/>
    <property type="match status" value="1"/>
</dbReference>
<gene>
    <name evidence="5" type="primary">AIM41</name>
    <name evidence="6" type="ORF">N7492_002748</name>
</gene>
<evidence type="ECO:0000256" key="5">
    <source>
        <dbReference type="RuleBase" id="RU365099"/>
    </source>
</evidence>
<dbReference type="GO" id="GO:0009396">
    <property type="term" value="P:folic acid-containing compound biosynthetic process"/>
    <property type="evidence" value="ECO:0007669"/>
    <property type="project" value="TreeGrafter"/>
</dbReference>
<dbReference type="Pfam" id="PF09424">
    <property type="entry name" value="YqeY"/>
    <property type="match status" value="1"/>
</dbReference>
<comment type="catalytic activity">
    <reaction evidence="4">
        <text>(6S)-5-formyl-5,6,7,8-tetrahydrofolate + ATP = (6R)-5,10-methenyltetrahydrofolate + ADP + phosphate</text>
        <dbReference type="Rhea" id="RHEA:10488"/>
        <dbReference type="ChEBI" id="CHEBI:30616"/>
        <dbReference type="ChEBI" id="CHEBI:43474"/>
        <dbReference type="ChEBI" id="CHEBI:57455"/>
        <dbReference type="ChEBI" id="CHEBI:57457"/>
        <dbReference type="ChEBI" id="CHEBI:456216"/>
        <dbReference type="EC" id="6.3.3.2"/>
    </reaction>
</comment>
<accession>A0A9W9IJY4</accession>
<dbReference type="PANTHER" id="PTHR23407:SF1">
    <property type="entry name" value="5-FORMYLTETRAHYDROFOLATE CYCLO-LIGASE"/>
    <property type="match status" value="1"/>
</dbReference>
<dbReference type="PANTHER" id="PTHR23407">
    <property type="entry name" value="ATPASE INHIBITOR/5-FORMYLTETRAHYDROFOLATE CYCLO-LIGASE"/>
    <property type="match status" value="1"/>
</dbReference>
<comment type="caution">
    <text evidence="6">The sequence shown here is derived from an EMBL/GenBank/DDBJ whole genome shotgun (WGS) entry which is preliminary data.</text>
</comment>
<dbReference type="OrthoDB" id="2015992at2759"/>
<evidence type="ECO:0000313" key="7">
    <source>
        <dbReference type="Proteomes" id="UP001146351"/>
    </source>
</evidence>
<dbReference type="SUPFAM" id="SSF89095">
    <property type="entry name" value="GatB/YqeY motif"/>
    <property type="match status" value="1"/>
</dbReference>
<dbReference type="NCBIfam" id="TIGR02727">
    <property type="entry name" value="MTHFS_bact"/>
    <property type="match status" value="1"/>
</dbReference>
<dbReference type="Pfam" id="PF01812">
    <property type="entry name" value="5-FTHF_cyc-lig"/>
    <property type="match status" value="1"/>
</dbReference>
<comment type="subcellular location">
    <subcellularLocation>
        <location evidence="5">Mitochondrion</location>
    </subcellularLocation>
</comment>
<evidence type="ECO:0000256" key="1">
    <source>
        <dbReference type="ARBA" id="ARBA00010638"/>
    </source>
</evidence>
<reference evidence="6" key="2">
    <citation type="journal article" date="2023" name="IMA Fungus">
        <title>Comparative genomic study of the Penicillium genus elucidates a diverse pangenome and 15 lateral gene transfer events.</title>
        <authorList>
            <person name="Petersen C."/>
            <person name="Sorensen T."/>
            <person name="Nielsen M.R."/>
            <person name="Sondergaard T.E."/>
            <person name="Sorensen J.L."/>
            <person name="Fitzpatrick D.A."/>
            <person name="Frisvad J.C."/>
            <person name="Nielsen K.L."/>
        </authorList>
    </citation>
    <scope>NUCLEOTIDE SEQUENCE</scope>
    <source>
        <strain evidence="6">IBT 21917</strain>
    </source>
</reference>
<dbReference type="GO" id="GO:0035999">
    <property type="term" value="P:tetrahydrofolate interconversion"/>
    <property type="evidence" value="ECO:0007669"/>
    <property type="project" value="TreeGrafter"/>
</dbReference>
<evidence type="ECO:0000256" key="2">
    <source>
        <dbReference type="ARBA" id="ARBA00022741"/>
    </source>
</evidence>
<keyword evidence="7" id="KW-1185">Reference proteome</keyword>
<dbReference type="InterPro" id="IPR002698">
    <property type="entry name" value="FTHF_cligase"/>
</dbReference>
<dbReference type="InterPro" id="IPR037171">
    <property type="entry name" value="NagB/RpiA_transferase-like"/>
</dbReference>
<keyword evidence="5" id="KW-0496">Mitochondrion</keyword>
<comment type="similarity">
    <text evidence="5">Belongs to the AIM41 family.</text>
</comment>
<proteinExistence type="inferred from homology"/>
<dbReference type="EMBL" id="JAPQKO010000002">
    <property type="protein sequence ID" value="KAJ5179538.1"/>
    <property type="molecule type" value="Genomic_DNA"/>
</dbReference>
<organism evidence="6 7">
    <name type="scientific">Penicillium capsulatum</name>
    <dbReference type="NCBI Taxonomy" id="69766"/>
    <lineage>
        <taxon>Eukaryota</taxon>
        <taxon>Fungi</taxon>
        <taxon>Dikarya</taxon>
        <taxon>Ascomycota</taxon>
        <taxon>Pezizomycotina</taxon>
        <taxon>Eurotiomycetes</taxon>
        <taxon>Eurotiomycetidae</taxon>
        <taxon>Eurotiales</taxon>
        <taxon>Aspergillaceae</taxon>
        <taxon>Penicillium</taxon>
    </lineage>
</organism>
<dbReference type="AlphaFoldDB" id="A0A9W9IJY4"/>
<dbReference type="Proteomes" id="UP001146351">
    <property type="component" value="Unassembled WGS sequence"/>
</dbReference>
<evidence type="ECO:0000256" key="3">
    <source>
        <dbReference type="ARBA" id="ARBA00022840"/>
    </source>
</evidence>
<comment type="similarity">
    <text evidence="1">Belongs to the 5-formyltetrahydrofolate cyclo-ligase family.</text>
</comment>
<dbReference type="InterPro" id="IPR003789">
    <property type="entry name" value="Asn/Gln_tRNA_amidoTrase-B-like"/>
</dbReference>
<protein>
    <recommendedName>
        <fullName evidence="5">Altered inheritance of mitochondria protein 41</fullName>
    </recommendedName>
</protein>
<dbReference type="GO" id="GO:0016884">
    <property type="term" value="F:carbon-nitrogen ligase activity, with glutamine as amido-N-donor"/>
    <property type="evidence" value="ECO:0007669"/>
    <property type="project" value="UniProtKB-UniRule"/>
</dbReference>
<dbReference type="GO" id="GO:0005739">
    <property type="term" value="C:mitochondrion"/>
    <property type="evidence" value="ECO:0007669"/>
    <property type="project" value="UniProtKB-SubCell"/>
</dbReference>
<evidence type="ECO:0000256" key="4">
    <source>
        <dbReference type="ARBA" id="ARBA00036539"/>
    </source>
</evidence>
<dbReference type="SUPFAM" id="SSF100950">
    <property type="entry name" value="NagB/RpiA/CoA transferase-like"/>
    <property type="match status" value="1"/>
</dbReference>
<keyword evidence="2" id="KW-0547">Nucleotide-binding</keyword>
<reference evidence="6" key="1">
    <citation type="submission" date="2022-11" db="EMBL/GenBank/DDBJ databases">
        <authorList>
            <person name="Petersen C."/>
        </authorList>
    </citation>
    <scope>NUCLEOTIDE SEQUENCE</scope>
    <source>
        <strain evidence="6">IBT 21917</strain>
    </source>
</reference>
<dbReference type="InterPro" id="IPR019004">
    <property type="entry name" value="YqeY/Aim41"/>
</dbReference>
<dbReference type="InterPro" id="IPR042184">
    <property type="entry name" value="YqeY/Aim41_N"/>
</dbReference>
<dbReference type="InterPro" id="IPR024185">
    <property type="entry name" value="FTHF_cligase-like_sf"/>
</dbReference>